<dbReference type="InterPro" id="IPR050708">
    <property type="entry name" value="T6SS_VgrG/RHS"/>
</dbReference>
<reference evidence="6 7" key="1">
    <citation type="journal article" date="2015" name="Int. J. Syst. Evol. Microbiol.">
        <title>Nitrosospira lacus sp. nov., a psychrotolerant, ammonia-oxidizing bacterium from sandy lake sediment.</title>
        <authorList>
            <person name="Urakawa H."/>
            <person name="Garcia J.C."/>
            <person name="Nielsen J.L."/>
            <person name="Le V.Q."/>
            <person name="Kozlowski J.A."/>
            <person name="Stein L.Y."/>
            <person name="Lim C.K."/>
            <person name="Pommerening-Roser A."/>
            <person name="Martens-Habbena W."/>
            <person name="Stahl D.A."/>
            <person name="Klotz M.G."/>
        </authorList>
    </citation>
    <scope>NUCLEOTIDE SEQUENCE [LARGE SCALE GENOMIC DNA]</scope>
    <source>
        <strain evidence="6 7">APG3</strain>
    </source>
</reference>
<dbReference type="InterPro" id="IPR037026">
    <property type="entry name" value="Vgr_OB-fold_dom_sf"/>
</dbReference>
<dbReference type="GO" id="GO:0005576">
    <property type="term" value="C:extracellular region"/>
    <property type="evidence" value="ECO:0007669"/>
    <property type="project" value="UniProtKB-SubCell"/>
</dbReference>
<dbReference type="Gene3D" id="3.55.50.10">
    <property type="entry name" value="Baseplate protein-like domains"/>
    <property type="match status" value="1"/>
</dbReference>
<dbReference type="SUPFAM" id="SSF69255">
    <property type="entry name" value="gp5 N-terminal domain-like"/>
    <property type="match status" value="1"/>
</dbReference>
<comment type="subcellular location">
    <subcellularLocation>
        <location evidence="1">Secreted</location>
    </subcellularLocation>
</comment>
<dbReference type="eggNOG" id="COG3501">
    <property type="taxonomic scope" value="Bacteria"/>
</dbReference>
<dbReference type="Proteomes" id="UP000012179">
    <property type="component" value="Chromosome"/>
</dbReference>
<accession>A0A1W6SQB6</accession>
<dbReference type="Gene3D" id="2.30.110.50">
    <property type="match status" value="1"/>
</dbReference>
<dbReference type="OrthoDB" id="1907165at2"/>
<dbReference type="PANTHER" id="PTHR32305">
    <property type="match status" value="1"/>
</dbReference>
<comment type="similarity">
    <text evidence="2">Belongs to the VgrG protein family.</text>
</comment>
<dbReference type="InterPro" id="IPR017847">
    <property type="entry name" value="T6SS_RhsGE_Vgr_subset"/>
</dbReference>
<dbReference type="InterPro" id="IPR006531">
    <property type="entry name" value="Gp5/Vgr_OB"/>
</dbReference>
<dbReference type="SUPFAM" id="SSF69279">
    <property type="entry name" value="Phage tail proteins"/>
    <property type="match status" value="2"/>
</dbReference>
<organism evidence="6 7">
    <name type="scientific">Nitrosospira lacus</name>
    <dbReference type="NCBI Taxonomy" id="1288494"/>
    <lineage>
        <taxon>Bacteria</taxon>
        <taxon>Pseudomonadati</taxon>
        <taxon>Pseudomonadota</taxon>
        <taxon>Betaproteobacteria</taxon>
        <taxon>Nitrosomonadales</taxon>
        <taxon>Nitrosomonadaceae</taxon>
        <taxon>Nitrosospira</taxon>
    </lineage>
</organism>
<dbReference type="Gene3D" id="2.40.50.230">
    <property type="entry name" value="Gp5 N-terminal domain"/>
    <property type="match status" value="1"/>
</dbReference>
<evidence type="ECO:0000259" key="4">
    <source>
        <dbReference type="Pfam" id="PF04717"/>
    </source>
</evidence>
<sequence>MPRVMEIVTPLGGSNLLFHSMTASESLGRLFEYNINVLSVKNDIDPDKLLGKNVTVKLELPQGGFRFFDAYVTRFGLVGMHEGFYRYQIVGRPWLWLLTRTSDCRIFQAKKVPEVIKEIFNKYPGAVIEDHLTGTYQPWTYCVQYRETDFNFVSRLMEQEGIYYYFKHNENKHTLVLADSYSAHSPFKNYAQIPYIGPGRPMRVEQECINDWLFTCEIQPGAYVIDDYDFERPSVELQQKRKIKRNFAEAEHEYFDYPGEYVLASEGEHYVQTRLEELQSQYELANGGTNARGMAVGHLFKLTGQPRDDQNREYLVVSASYDFATDEYEATAGEGASYNCRFMALASKEPFRSSRITPKPIVQGPQTAIVVGPAGDEIYTDKYGRVKAQFHWDRYGKRDENSSCWMRVSHPWAGKGWGSVSVPRIGQEVIVDFLEGDPDQPIITGRVYNAESMPPYSLPGDGMVSGLKSNSTPGGGGYNEISANDTKGKEKITIHGQYDMNTTVEHDQTTTVHNNRTDTVDVDDSETIGNNQKLHVGVNRTETVGGAENIMITGHRTETVNGGETVTINGVRGHTVNGAQTTTISLAEMHSVGAGRMHNVGAAEAVTVGGAQMVSVGGAQMVSVGGVQKTNVGALQSFSVGGPHKLSAAVISQTSKGPFKIKAGATLLAEAPTIILKAGGSKIIMNSSGITIKGAKLTLKADGSASFKAGGSIKIKGSNLGED</sequence>
<evidence type="ECO:0000256" key="2">
    <source>
        <dbReference type="ARBA" id="ARBA00005558"/>
    </source>
</evidence>
<gene>
    <name evidence="6" type="ORF">EBAPG3_009510</name>
</gene>
<dbReference type="Gene3D" id="4.10.220.110">
    <property type="match status" value="1"/>
</dbReference>
<dbReference type="PANTHER" id="PTHR32305:SF15">
    <property type="entry name" value="PROTEIN RHSA-RELATED"/>
    <property type="match status" value="1"/>
</dbReference>
<feature type="domain" description="Gp5/Type VI secretion system Vgr protein OB-fold" evidence="4">
    <location>
        <begin position="380"/>
        <end position="448"/>
    </location>
</feature>
<keyword evidence="7" id="KW-1185">Reference proteome</keyword>
<proteinExistence type="inferred from homology"/>
<evidence type="ECO:0000313" key="7">
    <source>
        <dbReference type="Proteomes" id="UP000012179"/>
    </source>
</evidence>
<dbReference type="RefSeq" id="WP_004175188.1">
    <property type="nucleotide sequence ID" value="NZ_CP021106.3"/>
</dbReference>
<dbReference type="SUPFAM" id="SSF69349">
    <property type="entry name" value="Phage fibre proteins"/>
    <property type="match status" value="2"/>
</dbReference>
<evidence type="ECO:0000256" key="3">
    <source>
        <dbReference type="ARBA" id="ARBA00022525"/>
    </source>
</evidence>
<feature type="domain" description="Gp5/Type VI secretion system Vgr C-terminal trimerisation" evidence="5">
    <location>
        <begin position="465"/>
        <end position="570"/>
    </location>
</feature>
<name>A0A1W6SQB6_9PROT</name>
<protein>
    <submittedName>
        <fullName evidence="6">Type VI secretion protein ImpA</fullName>
    </submittedName>
</protein>
<evidence type="ECO:0000259" key="5">
    <source>
        <dbReference type="Pfam" id="PF22178"/>
    </source>
</evidence>
<evidence type="ECO:0000256" key="1">
    <source>
        <dbReference type="ARBA" id="ARBA00004613"/>
    </source>
</evidence>
<dbReference type="InterPro" id="IPR006533">
    <property type="entry name" value="T6SS_Vgr_RhsGE"/>
</dbReference>
<dbReference type="KEGG" id="nlc:EBAPG3_009510"/>
<dbReference type="Pfam" id="PF05954">
    <property type="entry name" value="Phage_GPD"/>
    <property type="match status" value="1"/>
</dbReference>
<evidence type="ECO:0000313" key="6">
    <source>
        <dbReference type="EMBL" id="ARO87985.1"/>
    </source>
</evidence>
<dbReference type="FunFam" id="2.40.50.230:FF:000001">
    <property type="entry name" value="Type VI secretion protein VgrG"/>
    <property type="match status" value="1"/>
</dbReference>
<dbReference type="InterPro" id="IPR054030">
    <property type="entry name" value="Gp5_Vgr_C"/>
</dbReference>
<keyword evidence="3" id="KW-0964">Secreted</keyword>
<dbReference type="AlphaFoldDB" id="A0A1W6SQB6"/>
<dbReference type="EMBL" id="CP021106">
    <property type="protein sequence ID" value="ARO87985.1"/>
    <property type="molecule type" value="Genomic_DNA"/>
</dbReference>
<dbReference type="NCBIfam" id="TIGR03361">
    <property type="entry name" value="VI_Rhs_Vgr"/>
    <property type="match status" value="1"/>
</dbReference>
<dbReference type="Pfam" id="PF04717">
    <property type="entry name" value="Phage_base_V"/>
    <property type="match status" value="1"/>
</dbReference>
<dbReference type="Pfam" id="PF22178">
    <property type="entry name" value="Gp5_trimer_C"/>
    <property type="match status" value="1"/>
</dbReference>
<dbReference type="NCBIfam" id="TIGR01646">
    <property type="entry name" value="vgr_GE"/>
    <property type="match status" value="1"/>
</dbReference>